<dbReference type="RefSeq" id="WP_094574538.1">
    <property type="nucleotide sequence ID" value="NZ_JBHEEL010000022.1"/>
</dbReference>
<sequence>MPALEATELYRFFHAGDDEIVALRGVALTLNAEEFTALRGPSGSGKSTLLACLAGIDEPDGGVVSVLGERMTRRPEPARARLRARHFGMLMQSGNLFDHLTVRDNIRLQMEISGQRRSDEIDLLLDSLGLDGLAGVLPAHLSGGEAARAGLAVALAAKPSILLCDEPTAEVDAATEQLVIDRLIETCRSGAALLIVTHSPALATRADRVIDIRDGGIVHG</sequence>
<feature type="domain" description="ABC transporter" evidence="6">
    <location>
        <begin position="4"/>
        <end position="220"/>
    </location>
</feature>
<dbReference type="EMBL" id="NNRK01000019">
    <property type="protein sequence ID" value="OYR17543.1"/>
    <property type="molecule type" value="Genomic_DNA"/>
</dbReference>
<comment type="subcellular location">
    <subcellularLocation>
        <location evidence="1">Cell inner membrane</location>
    </subcellularLocation>
</comment>
<dbReference type="GO" id="GO:0005524">
    <property type="term" value="F:ATP binding"/>
    <property type="evidence" value="ECO:0007669"/>
    <property type="project" value="UniProtKB-KW"/>
</dbReference>
<evidence type="ECO:0000313" key="8">
    <source>
        <dbReference type="Proteomes" id="UP000216345"/>
    </source>
</evidence>
<evidence type="ECO:0000256" key="2">
    <source>
        <dbReference type="ARBA" id="ARBA00005417"/>
    </source>
</evidence>
<proteinExistence type="inferred from homology"/>
<keyword evidence="4" id="KW-0067">ATP-binding</keyword>
<evidence type="ECO:0000256" key="4">
    <source>
        <dbReference type="ARBA" id="ARBA00022840"/>
    </source>
</evidence>
<dbReference type="GO" id="GO:0022857">
    <property type="term" value="F:transmembrane transporter activity"/>
    <property type="evidence" value="ECO:0007669"/>
    <property type="project" value="TreeGrafter"/>
</dbReference>
<organism evidence="7 8">
    <name type="scientific">Brucella rhizosphaerae</name>
    <dbReference type="NCBI Taxonomy" id="571254"/>
    <lineage>
        <taxon>Bacteria</taxon>
        <taxon>Pseudomonadati</taxon>
        <taxon>Pseudomonadota</taxon>
        <taxon>Alphaproteobacteria</taxon>
        <taxon>Hyphomicrobiales</taxon>
        <taxon>Brucellaceae</taxon>
        <taxon>Brucella/Ochrobactrum group</taxon>
        <taxon>Brucella</taxon>
    </lineage>
</organism>
<dbReference type="InterPro" id="IPR015854">
    <property type="entry name" value="ABC_transpr_LolD-like"/>
</dbReference>
<comment type="caution">
    <text evidence="7">The sequence shown here is derived from an EMBL/GenBank/DDBJ whole genome shotgun (WGS) entry which is preliminary data.</text>
</comment>
<dbReference type="PANTHER" id="PTHR24220:SF689">
    <property type="entry name" value="LIPOPROTEIN-RELEASING SYSTEM ATP-BINDING PROTEIN LOLD"/>
    <property type="match status" value="1"/>
</dbReference>
<dbReference type="PROSITE" id="PS50893">
    <property type="entry name" value="ABC_TRANSPORTER_2"/>
    <property type="match status" value="1"/>
</dbReference>
<dbReference type="Proteomes" id="UP000216345">
    <property type="component" value="Unassembled WGS sequence"/>
</dbReference>
<dbReference type="PROSITE" id="PS00211">
    <property type="entry name" value="ABC_TRANSPORTER_1"/>
    <property type="match status" value="1"/>
</dbReference>
<evidence type="ECO:0000259" key="6">
    <source>
        <dbReference type="PROSITE" id="PS50893"/>
    </source>
</evidence>
<keyword evidence="5" id="KW-1278">Translocase</keyword>
<dbReference type="PANTHER" id="PTHR24220">
    <property type="entry name" value="IMPORT ATP-BINDING PROTEIN"/>
    <property type="match status" value="1"/>
</dbReference>
<name>A0A256FRT6_9HYPH</name>
<dbReference type="OrthoDB" id="9097991at2"/>
<evidence type="ECO:0000256" key="5">
    <source>
        <dbReference type="ARBA" id="ARBA00022967"/>
    </source>
</evidence>
<protein>
    <submittedName>
        <fullName evidence="7">ABC transporter family protein</fullName>
    </submittedName>
</protein>
<dbReference type="AlphaFoldDB" id="A0A256FRT6"/>
<dbReference type="InterPro" id="IPR027417">
    <property type="entry name" value="P-loop_NTPase"/>
</dbReference>
<dbReference type="Gene3D" id="3.40.50.300">
    <property type="entry name" value="P-loop containing nucleotide triphosphate hydrolases"/>
    <property type="match status" value="1"/>
</dbReference>
<keyword evidence="8" id="KW-1185">Reference proteome</keyword>
<comment type="similarity">
    <text evidence="2">Belongs to the ABC transporter superfamily.</text>
</comment>
<dbReference type="InterPro" id="IPR017871">
    <property type="entry name" value="ABC_transporter-like_CS"/>
</dbReference>
<accession>A0A256FRT6</accession>
<dbReference type="SMART" id="SM00382">
    <property type="entry name" value="AAA"/>
    <property type="match status" value="1"/>
</dbReference>
<dbReference type="InterPro" id="IPR003439">
    <property type="entry name" value="ABC_transporter-like_ATP-bd"/>
</dbReference>
<evidence type="ECO:0000256" key="1">
    <source>
        <dbReference type="ARBA" id="ARBA00004533"/>
    </source>
</evidence>
<gene>
    <name evidence="7" type="ORF">CEV32_3851</name>
</gene>
<dbReference type="GO" id="GO:0016887">
    <property type="term" value="F:ATP hydrolysis activity"/>
    <property type="evidence" value="ECO:0007669"/>
    <property type="project" value="InterPro"/>
</dbReference>
<keyword evidence="3" id="KW-0547">Nucleotide-binding</keyword>
<dbReference type="SUPFAM" id="SSF52540">
    <property type="entry name" value="P-loop containing nucleoside triphosphate hydrolases"/>
    <property type="match status" value="1"/>
</dbReference>
<evidence type="ECO:0000313" key="7">
    <source>
        <dbReference type="EMBL" id="OYR17543.1"/>
    </source>
</evidence>
<dbReference type="GO" id="GO:0005886">
    <property type="term" value="C:plasma membrane"/>
    <property type="evidence" value="ECO:0007669"/>
    <property type="project" value="UniProtKB-SubCell"/>
</dbReference>
<evidence type="ECO:0000256" key="3">
    <source>
        <dbReference type="ARBA" id="ARBA00022741"/>
    </source>
</evidence>
<dbReference type="InterPro" id="IPR003593">
    <property type="entry name" value="AAA+_ATPase"/>
</dbReference>
<dbReference type="Pfam" id="PF00005">
    <property type="entry name" value="ABC_tran"/>
    <property type="match status" value="1"/>
</dbReference>
<reference evidence="7 8" key="1">
    <citation type="submission" date="2017-07" db="EMBL/GenBank/DDBJ databases">
        <title>Phylogenetic study on the rhizospheric bacterium Ochrobactrum sp. A44.</title>
        <authorList>
            <person name="Krzyzanowska D.M."/>
            <person name="Ossowicki A."/>
            <person name="Rajewska M."/>
            <person name="Maciag T."/>
            <person name="Kaczynski Z."/>
            <person name="Czerwicka M."/>
            <person name="Jafra S."/>
        </authorList>
    </citation>
    <scope>NUCLEOTIDE SEQUENCE [LARGE SCALE GENOMIC DNA]</scope>
    <source>
        <strain evidence="7 8">PR17</strain>
    </source>
</reference>